<feature type="transmembrane region" description="Helical" evidence="1">
    <location>
        <begin position="508"/>
        <end position="526"/>
    </location>
</feature>
<feature type="transmembrane region" description="Helical" evidence="1">
    <location>
        <begin position="315"/>
        <end position="338"/>
    </location>
</feature>
<feature type="transmembrane region" description="Helical" evidence="1">
    <location>
        <begin position="265"/>
        <end position="294"/>
    </location>
</feature>
<evidence type="ECO:0000313" key="4">
    <source>
        <dbReference type="Proteomes" id="UP000182624"/>
    </source>
</evidence>
<accession>A0A1I5UZ29</accession>
<feature type="transmembrane region" description="Helical" evidence="1">
    <location>
        <begin position="444"/>
        <end position="468"/>
    </location>
</feature>
<dbReference type="NCBIfam" id="NF047510">
    <property type="entry name" value="LIC_10190_fam"/>
    <property type="match status" value="1"/>
</dbReference>
<evidence type="ECO:0000256" key="1">
    <source>
        <dbReference type="SAM" id="Phobius"/>
    </source>
</evidence>
<organism evidence="3 4">
    <name type="scientific">Butyrivibrio proteoclasticus</name>
    <dbReference type="NCBI Taxonomy" id="43305"/>
    <lineage>
        <taxon>Bacteria</taxon>
        <taxon>Bacillati</taxon>
        <taxon>Bacillota</taxon>
        <taxon>Clostridia</taxon>
        <taxon>Lachnospirales</taxon>
        <taxon>Lachnospiraceae</taxon>
        <taxon>Butyrivibrio</taxon>
    </lineage>
</organism>
<evidence type="ECO:0000313" key="3">
    <source>
        <dbReference type="EMBL" id="SFQ00480.1"/>
    </source>
</evidence>
<feature type="transmembrane region" description="Helical" evidence="1">
    <location>
        <begin position="113"/>
        <end position="132"/>
    </location>
</feature>
<feature type="transmembrane region" description="Helical" evidence="1">
    <location>
        <begin position="73"/>
        <end position="92"/>
    </location>
</feature>
<name>A0A1I5UZ29_9FIRM</name>
<feature type="transmembrane region" description="Helical" evidence="1">
    <location>
        <begin position="241"/>
        <end position="259"/>
    </location>
</feature>
<proteinExistence type="predicted"/>
<dbReference type="InterPro" id="IPR058514">
    <property type="entry name" value="DUF8201"/>
</dbReference>
<dbReference type="AlphaFoldDB" id="A0A1I5UZ29"/>
<feature type="transmembrane region" description="Helical" evidence="1">
    <location>
        <begin position="6"/>
        <end position="29"/>
    </location>
</feature>
<dbReference type="Pfam" id="PF26626">
    <property type="entry name" value="DUF8201"/>
    <property type="match status" value="1"/>
</dbReference>
<keyword evidence="4" id="KW-1185">Reference proteome</keyword>
<feature type="domain" description="DUF8201" evidence="2">
    <location>
        <begin position="1"/>
        <end position="480"/>
    </location>
</feature>
<dbReference type="EMBL" id="FOXO01000015">
    <property type="protein sequence ID" value="SFQ00480.1"/>
    <property type="molecule type" value="Genomic_DNA"/>
</dbReference>
<feature type="transmembrane region" description="Helical" evidence="1">
    <location>
        <begin position="50"/>
        <end position="67"/>
    </location>
</feature>
<reference evidence="4" key="1">
    <citation type="submission" date="2016-10" db="EMBL/GenBank/DDBJ databases">
        <authorList>
            <person name="Varghese N."/>
            <person name="Submissions S."/>
        </authorList>
    </citation>
    <scope>NUCLEOTIDE SEQUENCE [LARGE SCALE GENOMIC DNA]</scope>
    <source>
        <strain evidence="4">P18</strain>
    </source>
</reference>
<dbReference type="OrthoDB" id="344987at2"/>
<protein>
    <recommendedName>
        <fullName evidence="2">DUF8201 domain-containing protein</fullName>
    </recommendedName>
</protein>
<keyword evidence="1" id="KW-1133">Transmembrane helix</keyword>
<dbReference type="InterPro" id="IPR058065">
    <property type="entry name" value="LIC_10190-like"/>
</dbReference>
<gene>
    <name evidence="3" type="ORF">SAMN04487928_1154</name>
</gene>
<feature type="transmembrane region" description="Helical" evidence="1">
    <location>
        <begin position="399"/>
        <end position="423"/>
    </location>
</feature>
<sequence length="603" mass="68743">MIAVILTWIYVLATAYLTGFFFLNVITSLDCMAFRNSKGVSKKYKIRYQESYIVAGLVVVTVFSQLWSLFSGVGLMANALLVLFDVAVAFYYRERLLEEFYLVSHVLLAKRDWLWYFFVFLFMAYGTSHGIMHYDSDLYHAQAIHWIESAGIVKGLGNLHLRLAYNSASFALSAFYSFAFLGKQSLHTMAGFFALLLAWQCLDIKTIIRRRQIVLSDFPRIAAMYYIFTIFDEMVAPASDYFLSTLVFYIIICCTDMYVRHEKAFVPYILLALVGIYAVTVKLSAAPMVLLSIIPIYKLFHSRNDEKIKTFGISVLMAFIITAPFFARNIVISGWILYPVTLLDFFDLAWEIPKGVAQYDSMEIRTFGRGYNDVEAFMNVPFTEWVPNWFGQLSLFHKAMIILSIISLVIYICCIVYFILAAVEHKKKPGKLIGNKVFDLSHRSMLSFADFLTLSGTLILCLVFWFFSAPLIRYGIVYVLATISIVFGRMIIMILHKFAENGSGIKEISFKVLIAFLAIWLVYKGINIVIEDVPRFNSKYLLVQQDYGTYDVDSFKLGDTTIYYPKEGDRAGYAPFPAATHDLTGEVEFLGETITDGLKSVGQ</sequence>
<evidence type="ECO:0000259" key="2">
    <source>
        <dbReference type="Pfam" id="PF26626"/>
    </source>
</evidence>
<feature type="transmembrane region" description="Helical" evidence="1">
    <location>
        <begin position="474"/>
        <end position="496"/>
    </location>
</feature>
<keyword evidence="1" id="KW-0812">Transmembrane</keyword>
<dbReference type="Proteomes" id="UP000182624">
    <property type="component" value="Unassembled WGS sequence"/>
</dbReference>
<dbReference type="RefSeq" id="WP_074888272.1">
    <property type="nucleotide sequence ID" value="NZ_FOXO01000015.1"/>
</dbReference>
<keyword evidence="1" id="KW-0472">Membrane</keyword>
<feature type="transmembrane region" description="Helical" evidence="1">
    <location>
        <begin position="186"/>
        <end position="202"/>
    </location>
</feature>